<keyword evidence="2" id="KW-0862">Zinc</keyword>
<dbReference type="Gene3D" id="3.30.70.330">
    <property type="match status" value="2"/>
</dbReference>
<evidence type="ECO:0000259" key="5">
    <source>
        <dbReference type="PROSITE" id="PS50102"/>
    </source>
</evidence>
<keyword evidence="8" id="KW-1185">Reference proteome</keyword>
<feature type="domain" description="RRM" evidence="5">
    <location>
        <begin position="271"/>
        <end position="347"/>
    </location>
</feature>
<feature type="compositionally biased region" description="Low complexity" evidence="4">
    <location>
        <begin position="31"/>
        <end position="46"/>
    </location>
</feature>
<dbReference type="Pfam" id="PF00076">
    <property type="entry name" value="RRM_1"/>
    <property type="match status" value="2"/>
</dbReference>
<feature type="compositionally biased region" description="Basic and acidic residues" evidence="4">
    <location>
        <begin position="78"/>
        <end position="119"/>
    </location>
</feature>
<evidence type="ECO:0000256" key="4">
    <source>
        <dbReference type="SAM" id="MobiDB-lite"/>
    </source>
</evidence>
<gene>
    <name evidence="7" type="ORF">ERUC_LOCUS42182</name>
</gene>
<protein>
    <submittedName>
        <fullName evidence="7">Uncharacterized protein</fullName>
    </submittedName>
</protein>
<sequence>MVLSNKKLKQKLRQDLVKNLSVSVSETNPESVSSLQSQSLKNLLDSASHKPRLSKREKKRKVETVTSGEEPNEVEGGDVEKTDEKSVKKRKRDDTVEDKVVEEGKVGEEGTKEGDESQKNKPKKKKQKKKKRKAKKTPKKADDDKVEEKVKAEETQVVTESKEEEDGIVPKKLYVGGIPYQSTEDEIRSYFRSCGVITKVDCKMRPEDGAFTGIAFITFETEDGANRALAFDRAAMGDRYLTIQQYVKTTPSVPRTRTSSGFVPEMVEGYHRVYIGNLAWDTTERDIRKLFSDCVITTVRLGKNKETGEFKGYAHVDFKDSVSVAMALKLDQQIICGRPVKICCALKERPVEDHRTKPTPVETNKEETNPNEVNDGSFFATTMSSGKIKRRSCYECGEKGHLSTACPKKLAQNADQEAVNARPSYDFQRSNGGGSYMDETYTSYSEGLASEVSTGKIKRRSCYECGEKGHLSTACPKKLQEAQNANQEAVNARPSYDFQRSNGGGSYMDETYTSYSEGLASEVSTGKIKRRTCYECGEKGHLSTACPKKLQDESHKETVNARPAMPSYNDHQKNYGGGSYMNETYTATNEAPSGSLPAEVSIGKIKRRSCYECGEKGHLSTACPNKLQNSGHTNSKVDHQTVEAGQVEKESGDTSNKGGSYMDVTNATEPIPVAAATVETNEGGSVSKVSAGKMKRRICHECGLKGHLSSACPKKQQK</sequence>
<dbReference type="CDD" id="cd12272">
    <property type="entry name" value="RRM2_PHIP1"/>
    <property type="match status" value="1"/>
</dbReference>
<keyword evidence="2" id="KW-0863">Zinc-finger</keyword>
<accession>A0ABC8M1Z9</accession>
<evidence type="ECO:0000256" key="1">
    <source>
        <dbReference type="ARBA" id="ARBA00022884"/>
    </source>
</evidence>
<dbReference type="PANTHER" id="PTHR23236:SF24">
    <property type="entry name" value="PHRAGMOPLASTIN INTERACTING PROTEIN 1"/>
    <property type="match status" value="1"/>
</dbReference>
<evidence type="ECO:0000256" key="3">
    <source>
        <dbReference type="PROSITE-ProRule" id="PRU00176"/>
    </source>
</evidence>
<feature type="domain" description="CCHC-type" evidence="6">
    <location>
        <begin position="393"/>
        <end position="408"/>
    </location>
</feature>
<feature type="compositionally biased region" description="Polar residues" evidence="4">
    <location>
        <begin position="370"/>
        <end position="379"/>
    </location>
</feature>
<dbReference type="Pfam" id="PF00098">
    <property type="entry name" value="zf-CCHC"/>
    <property type="match status" value="4"/>
</dbReference>
<dbReference type="SMART" id="SM00343">
    <property type="entry name" value="ZnF_C2HC"/>
    <property type="match status" value="5"/>
</dbReference>
<organism evidence="7 8">
    <name type="scientific">Eruca vesicaria subsp. sativa</name>
    <name type="common">Garden rocket</name>
    <name type="synonym">Eruca sativa</name>
    <dbReference type="NCBI Taxonomy" id="29727"/>
    <lineage>
        <taxon>Eukaryota</taxon>
        <taxon>Viridiplantae</taxon>
        <taxon>Streptophyta</taxon>
        <taxon>Embryophyta</taxon>
        <taxon>Tracheophyta</taxon>
        <taxon>Spermatophyta</taxon>
        <taxon>Magnoliopsida</taxon>
        <taxon>eudicotyledons</taxon>
        <taxon>Gunneridae</taxon>
        <taxon>Pentapetalae</taxon>
        <taxon>rosids</taxon>
        <taxon>malvids</taxon>
        <taxon>Brassicales</taxon>
        <taxon>Brassicaceae</taxon>
        <taxon>Brassiceae</taxon>
        <taxon>Eruca</taxon>
    </lineage>
</organism>
<dbReference type="SUPFAM" id="SSF57756">
    <property type="entry name" value="Retrovirus zinc finger-like domains"/>
    <property type="match status" value="5"/>
</dbReference>
<dbReference type="CDD" id="cd12271">
    <property type="entry name" value="RRM1_PHIP1"/>
    <property type="match status" value="1"/>
</dbReference>
<keyword evidence="2" id="KW-0479">Metal-binding</keyword>
<reference evidence="7 8" key="1">
    <citation type="submission" date="2022-03" db="EMBL/GenBank/DDBJ databases">
        <authorList>
            <person name="Macdonald S."/>
            <person name="Ahmed S."/>
            <person name="Newling K."/>
        </authorList>
    </citation>
    <scope>NUCLEOTIDE SEQUENCE [LARGE SCALE GENOMIC DNA]</scope>
</reference>
<feature type="region of interest" description="Disordered" evidence="4">
    <location>
        <begin position="558"/>
        <end position="581"/>
    </location>
</feature>
<dbReference type="PROSITE" id="PS50102">
    <property type="entry name" value="RRM"/>
    <property type="match status" value="2"/>
</dbReference>
<feature type="compositionally biased region" description="Basic and acidic residues" evidence="4">
    <location>
        <begin position="139"/>
        <end position="154"/>
    </location>
</feature>
<dbReference type="AlphaFoldDB" id="A0ABC8M1Z9"/>
<dbReference type="Proteomes" id="UP001642260">
    <property type="component" value="Unassembled WGS sequence"/>
</dbReference>
<proteinExistence type="predicted"/>
<dbReference type="PROSITE" id="PS50158">
    <property type="entry name" value="ZF_CCHC"/>
    <property type="match status" value="5"/>
</dbReference>
<evidence type="ECO:0000259" key="6">
    <source>
        <dbReference type="PROSITE" id="PS50158"/>
    </source>
</evidence>
<dbReference type="InterPro" id="IPR034362">
    <property type="entry name" value="PHIP1_RRM2"/>
</dbReference>
<feature type="domain" description="CCHC-type" evidence="6">
    <location>
        <begin position="610"/>
        <end position="625"/>
    </location>
</feature>
<keyword evidence="1 3" id="KW-0694">RNA-binding</keyword>
<feature type="domain" description="CCHC-type" evidence="6">
    <location>
        <begin position="699"/>
        <end position="714"/>
    </location>
</feature>
<dbReference type="InterPro" id="IPR034361">
    <property type="entry name" value="PHIP1_RRM1"/>
</dbReference>
<feature type="domain" description="RRM" evidence="5">
    <location>
        <begin position="171"/>
        <end position="248"/>
    </location>
</feature>
<feature type="region of interest" description="Disordered" evidence="4">
    <location>
        <begin position="23"/>
        <end position="163"/>
    </location>
</feature>
<feature type="region of interest" description="Disordered" evidence="4">
    <location>
        <begin position="354"/>
        <end position="379"/>
    </location>
</feature>
<dbReference type="InterPro" id="IPR001878">
    <property type="entry name" value="Znf_CCHC"/>
</dbReference>
<dbReference type="SMART" id="SM00360">
    <property type="entry name" value="RRM"/>
    <property type="match status" value="2"/>
</dbReference>
<dbReference type="Gene3D" id="4.10.60.10">
    <property type="entry name" value="Zinc finger, CCHC-type"/>
    <property type="match status" value="4"/>
</dbReference>
<evidence type="ECO:0000313" key="7">
    <source>
        <dbReference type="EMBL" id="CAH8389699.1"/>
    </source>
</evidence>
<feature type="compositionally biased region" description="Basic residues" evidence="4">
    <location>
        <begin position="120"/>
        <end position="138"/>
    </location>
</feature>
<feature type="domain" description="CCHC-type" evidence="6">
    <location>
        <begin position="462"/>
        <end position="477"/>
    </location>
</feature>
<evidence type="ECO:0000256" key="2">
    <source>
        <dbReference type="PROSITE-ProRule" id="PRU00047"/>
    </source>
</evidence>
<dbReference type="EMBL" id="CAKOAT010849598">
    <property type="protein sequence ID" value="CAH8389699.1"/>
    <property type="molecule type" value="Genomic_DNA"/>
</dbReference>
<dbReference type="InterPro" id="IPR035979">
    <property type="entry name" value="RBD_domain_sf"/>
</dbReference>
<name>A0ABC8M1Z9_ERUVS</name>
<dbReference type="PANTHER" id="PTHR23236">
    <property type="entry name" value="EUKARYOTIC TRANSLATION INITIATION FACTOR 4B/4H"/>
    <property type="match status" value="1"/>
</dbReference>
<dbReference type="InterPro" id="IPR012677">
    <property type="entry name" value="Nucleotide-bd_a/b_plait_sf"/>
</dbReference>
<dbReference type="InterPro" id="IPR000504">
    <property type="entry name" value="RRM_dom"/>
</dbReference>
<dbReference type="InterPro" id="IPR036875">
    <property type="entry name" value="Znf_CCHC_sf"/>
</dbReference>
<comment type="caution">
    <text evidence="7">The sequence shown here is derived from an EMBL/GenBank/DDBJ whole genome shotgun (WGS) entry which is preliminary data.</text>
</comment>
<dbReference type="GO" id="GO:0003723">
    <property type="term" value="F:RNA binding"/>
    <property type="evidence" value="ECO:0007669"/>
    <property type="project" value="UniProtKB-UniRule"/>
</dbReference>
<dbReference type="GO" id="GO:0008270">
    <property type="term" value="F:zinc ion binding"/>
    <property type="evidence" value="ECO:0007669"/>
    <property type="project" value="UniProtKB-KW"/>
</dbReference>
<feature type="domain" description="CCHC-type" evidence="6">
    <location>
        <begin position="533"/>
        <end position="548"/>
    </location>
</feature>
<feature type="compositionally biased region" description="Basic residues" evidence="4">
    <location>
        <begin position="49"/>
        <end position="61"/>
    </location>
</feature>
<dbReference type="SUPFAM" id="SSF54928">
    <property type="entry name" value="RNA-binding domain, RBD"/>
    <property type="match status" value="2"/>
</dbReference>
<evidence type="ECO:0000313" key="8">
    <source>
        <dbReference type="Proteomes" id="UP001642260"/>
    </source>
</evidence>